<organism evidence="3 4">
    <name type="scientific">Anaerotruncus colihominis</name>
    <dbReference type="NCBI Taxonomy" id="169435"/>
    <lineage>
        <taxon>Bacteria</taxon>
        <taxon>Bacillati</taxon>
        <taxon>Bacillota</taxon>
        <taxon>Clostridia</taxon>
        <taxon>Eubacteriales</taxon>
        <taxon>Oscillospiraceae</taxon>
        <taxon>Anaerotruncus</taxon>
    </lineage>
</organism>
<protein>
    <recommendedName>
        <fullName evidence="2">Amidohydrolase 3 domain-containing protein</fullName>
    </recommendedName>
</protein>
<dbReference type="PANTHER" id="PTHR11113">
    <property type="entry name" value="N-ACETYLGLUCOSAMINE-6-PHOSPHATE DEACETYLASE"/>
    <property type="match status" value="1"/>
</dbReference>
<dbReference type="GO" id="GO:0016810">
    <property type="term" value="F:hydrolase activity, acting on carbon-nitrogen (but not peptide) bonds"/>
    <property type="evidence" value="ECO:0007669"/>
    <property type="project" value="InterPro"/>
</dbReference>
<feature type="domain" description="Amidohydrolase 3" evidence="2">
    <location>
        <begin position="46"/>
        <end position="298"/>
    </location>
</feature>
<dbReference type="Gene3D" id="3.20.20.140">
    <property type="entry name" value="Metal-dependent hydrolases"/>
    <property type="match status" value="1"/>
</dbReference>
<name>A0A845QQI7_9FIRM</name>
<evidence type="ECO:0000313" key="4">
    <source>
        <dbReference type="Proteomes" id="UP000446866"/>
    </source>
</evidence>
<dbReference type="SUPFAM" id="SSF51338">
    <property type="entry name" value="Composite domain of metallo-dependent hydrolases"/>
    <property type="match status" value="1"/>
</dbReference>
<dbReference type="InterPro" id="IPR013108">
    <property type="entry name" value="Amidohydro_3"/>
</dbReference>
<dbReference type="RefSeq" id="WP_160203266.1">
    <property type="nucleotide sequence ID" value="NZ_QXWK01000048.1"/>
</dbReference>
<dbReference type="InterPro" id="IPR011059">
    <property type="entry name" value="Metal-dep_hydrolase_composite"/>
</dbReference>
<dbReference type="InterPro" id="IPR032466">
    <property type="entry name" value="Metal_Hydrolase"/>
</dbReference>
<sequence length="588" mass="64393">MKDMMDILFQNGMLIDGTGKPAINANLAVKDGRIAYIGGETPNAREIIDADGLFVAPGFIDIHSHGDFTLPVYRQAESAIGQGITTVVGGNCGMSPSPCPAFYSQFPFEERAVARILPMPIGGINPGFVQVLPTEVLRPAYRETFGEDLDWKSFAEYADHINQGTGVNLAAYAGHGQIRLQVMGCDYARTATEQERKEILRLCEKTMEEGAIGISLGLDYEPGFFADDEELEAIAKCVAEKSKILAVHWQQRPVRAGKLNPQHKPLDGIMEMLELAKKTGVHLHLSHLFMVFAAEKDSAACAQDLLKCIQQYREMGAHITYDTLVSYTGGDYFYPKIGQRFQPYVVQAGGLKAFSDALKVGNYRNMVAADIKAGRHPSASVMTRIDPQTMPGFGRSMVITSCCEKAVIGKSIGALCDEWKCDVVDVLLKLLAMDPYVCWNMWTDNSISPESEVYLSQKDMAVGLDVSPINYNSTAPFPEGDYPENCKSTGAYCGFVKYLKSDLGTLEHRIAQMTGIPAGILGWKDRGVLEKDAAADLVVFNREKLDPREDFLHPQMQPCGIEHVLVQGKFALKSGGLTGGLYGKIVSV</sequence>
<comment type="caution">
    <text evidence="3">The sequence shown here is derived from an EMBL/GenBank/DDBJ whole genome shotgun (WGS) entry which is preliminary data.</text>
</comment>
<reference evidence="3 4" key="1">
    <citation type="submission" date="2018-08" db="EMBL/GenBank/DDBJ databases">
        <title>Murine metabolic-syndrome-specific gut microbial biobank.</title>
        <authorList>
            <person name="Liu C."/>
        </authorList>
    </citation>
    <scope>NUCLEOTIDE SEQUENCE [LARGE SCALE GENOMIC DNA]</scope>
    <source>
        <strain evidence="3 4">28</strain>
    </source>
</reference>
<dbReference type="SUPFAM" id="SSF51556">
    <property type="entry name" value="Metallo-dependent hydrolases"/>
    <property type="match status" value="1"/>
</dbReference>
<evidence type="ECO:0000313" key="3">
    <source>
        <dbReference type="EMBL" id="NBH62987.1"/>
    </source>
</evidence>
<accession>A0A845QQI7</accession>
<evidence type="ECO:0000256" key="1">
    <source>
        <dbReference type="ARBA" id="ARBA00022801"/>
    </source>
</evidence>
<dbReference type="EMBL" id="QXWK01000048">
    <property type="protein sequence ID" value="NBH62987.1"/>
    <property type="molecule type" value="Genomic_DNA"/>
</dbReference>
<dbReference type="Pfam" id="PF07969">
    <property type="entry name" value="Amidohydro_3"/>
    <property type="match status" value="1"/>
</dbReference>
<evidence type="ECO:0000259" key="2">
    <source>
        <dbReference type="Pfam" id="PF07969"/>
    </source>
</evidence>
<proteinExistence type="predicted"/>
<keyword evidence="4" id="KW-1185">Reference proteome</keyword>
<dbReference type="Proteomes" id="UP000446866">
    <property type="component" value="Unassembled WGS sequence"/>
</dbReference>
<keyword evidence="1" id="KW-0378">Hydrolase</keyword>
<dbReference type="AlphaFoldDB" id="A0A845QQI7"/>
<gene>
    <name evidence="3" type="ORF">D0435_15200</name>
</gene>